<accession>G8Y5A4</accession>
<name>G8Y5A4_PICSO</name>
<dbReference type="Proteomes" id="UP000005222">
    <property type="component" value="Chromosome K"/>
</dbReference>
<evidence type="ECO:0000313" key="1">
    <source>
        <dbReference type="EMBL" id="CCE83784.1"/>
    </source>
</evidence>
<dbReference type="EMBL" id="FO082048">
    <property type="protein sequence ID" value="CCE84815.1"/>
    <property type="molecule type" value="Genomic_DNA"/>
</dbReference>
<reference evidence="3" key="2">
    <citation type="journal article" date="2012" name="G3 (Bethesda)">
        <title>Pichia sorbitophila, an interspecies yeast hybrid reveals early steps of genome resolution following polyploidization.</title>
        <authorList>
            <person name="Leh Louis V."/>
            <person name="Despons L."/>
            <person name="Friedrich A."/>
            <person name="Martin T."/>
            <person name="Durrens P."/>
            <person name="Casaregola S."/>
            <person name="Neuveglise C."/>
            <person name="Fairhead C."/>
            <person name="Marck C."/>
            <person name="Cruz J.A."/>
            <person name="Straub M.L."/>
            <person name="Kugler V."/>
            <person name="Sacerdot C."/>
            <person name="Uzunov Z."/>
            <person name="Thierry A."/>
            <person name="Weiss S."/>
            <person name="Bleykasten C."/>
            <person name="De Montigny J."/>
            <person name="Jacques N."/>
            <person name="Jung P."/>
            <person name="Lemaire M."/>
            <person name="Mallet S."/>
            <person name="Morel G."/>
            <person name="Richard G.F."/>
            <person name="Sarkar A."/>
            <person name="Savel G."/>
            <person name="Schacherer J."/>
            <person name="Seret M.L."/>
            <person name="Talla E."/>
            <person name="Samson G."/>
            <person name="Jubin C."/>
            <person name="Poulain J."/>
            <person name="Vacherie B."/>
            <person name="Barbe V."/>
            <person name="Pelletier E."/>
            <person name="Sherman D.J."/>
            <person name="Westhof E."/>
            <person name="Weissenbach J."/>
            <person name="Baret P.V."/>
            <person name="Wincker P."/>
            <person name="Gaillardin C."/>
            <person name="Dujon B."/>
            <person name="Souciet J.L."/>
        </authorList>
    </citation>
    <scope>NUCLEOTIDE SEQUENCE [LARGE SCALE GENOMIC DNA]</scope>
    <source>
        <strain evidence="3">ATCC MYA-4447 / BCRC 22081 / CBS 7064 / NBRC 10061 / NRRL Y-12695</strain>
    </source>
</reference>
<gene>
    <name evidence="2" type="primary">Piso0_004372</name>
    <name evidence="1" type="ORF">GNLVRS01_PISO0K15432g</name>
    <name evidence="2" type="ORF">GNLVRS01_PISO0L15433g</name>
</gene>
<proteinExistence type="predicted"/>
<reference evidence="2" key="1">
    <citation type="submission" date="2011-10" db="EMBL/GenBank/DDBJ databases">
        <authorList>
            <person name="Genoscope - CEA"/>
        </authorList>
    </citation>
    <scope>NUCLEOTIDE SEQUENCE</scope>
</reference>
<dbReference type="AlphaFoldDB" id="G8Y5A4"/>
<sequence length="227" mass="24848">MPVVSSLLRTELRVDNLQVRQGRRRAVWQERQRAQGGGCLAPEAQALQQHPLPQLELAFAGPESLGVADVRNGEPADRVLRHDQGQGPHAQRPPARQRGALAACVAALRVRRLQRPHLAFDSYAVHSPPVLAHDVPISLENQVEGLVGVTGVTGVVAGPASIRRQRRWCLTTETFSFHSRIFYVHLNSLIDISHSGFPPTAGHIAPPANSRVSPLGRRLRRVPACVH</sequence>
<dbReference type="EMBL" id="FO082049">
    <property type="protein sequence ID" value="CCE83784.1"/>
    <property type="molecule type" value="Genomic_DNA"/>
</dbReference>
<organism evidence="2 3">
    <name type="scientific">Pichia sorbitophila (strain ATCC MYA-4447 / BCRC 22081 / CBS 7064 / NBRC 10061 / NRRL Y-12695)</name>
    <name type="common">Hybrid yeast</name>
    <dbReference type="NCBI Taxonomy" id="559304"/>
    <lineage>
        <taxon>Eukaryota</taxon>
        <taxon>Fungi</taxon>
        <taxon>Dikarya</taxon>
        <taxon>Ascomycota</taxon>
        <taxon>Saccharomycotina</taxon>
        <taxon>Pichiomycetes</taxon>
        <taxon>Debaryomycetaceae</taxon>
        <taxon>Millerozyma</taxon>
    </lineage>
</organism>
<dbReference type="Proteomes" id="UP000005222">
    <property type="component" value="Chromosome L"/>
</dbReference>
<keyword evidence="3" id="KW-1185">Reference proteome</keyword>
<evidence type="ECO:0000313" key="3">
    <source>
        <dbReference type="Proteomes" id="UP000005222"/>
    </source>
</evidence>
<dbReference type="InParanoid" id="G8Y5A4"/>
<protein>
    <submittedName>
        <fullName evidence="2">Piso0_004372 protein</fullName>
    </submittedName>
</protein>
<evidence type="ECO:0000313" key="2">
    <source>
        <dbReference type="EMBL" id="CCE84815.1"/>
    </source>
</evidence>
<dbReference type="HOGENOM" id="CLU_1220087_0_0_1"/>